<dbReference type="EMBL" id="MT631527">
    <property type="protein sequence ID" value="QNO52974.1"/>
    <property type="molecule type" value="Genomic_DNA"/>
</dbReference>
<evidence type="ECO:0000313" key="1">
    <source>
        <dbReference type="EMBL" id="QNO52974.1"/>
    </source>
</evidence>
<gene>
    <name evidence="1" type="ORF">FLHAOPAA_00003</name>
</gene>
<protein>
    <submittedName>
        <fullName evidence="1">Uncharacterized protein</fullName>
    </submittedName>
</protein>
<proteinExistence type="predicted"/>
<organism evidence="1">
    <name type="scientific">Candidatus Methanophagaceae archaeon ANME-1 ERB6</name>
    <dbReference type="NCBI Taxonomy" id="2759912"/>
    <lineage>
        <taxon>Archaea</taxon>
        <taxon>Methanobacteriati</taxon>
        <taxon>Methanobacteriota</taxon>
        <taxon>Stenosarchaea group</taxon>
        <taxon>Methanomicrobia</taxon>
        <taxon>Candidatus Methanophagales</taxon>
        <taxon>Candidatus Methanophagaceae</taxon>
    </lineage>
</organism>
<sequence length="354" mass="42553">MTNLRELKYLLNYNNLTDNWNFSYGITKKRCDALTKQKEKGRKDHKQRFQDSFFNPHSETALTLFLLGNVDGWKQIGTLNTLPRDNDSNDSKWSKTFFENICESQDNFDSIPARDVLWTYNKKWKEEIFECEDGSLQKSILLFEFEMMNSAFHSVQGKPFKELSFLDIRKLEKKKWSQFDAVLIVPNEKLFVFFESKFTSDITQTTKDFPYVNQIMRNLESAFLLTNHQGSLYKNWRFKYVFICPRKTYRYKLKYYPYVLDYIEESISLYKEILDKEYKPSINKECYSKYFELFAGQSPKHISQIYWDELGKILHDKDKNFFSNYFNRLKEACLREENIENIKERFRDVGINIG</sequence>
<accession>A0A7G9YY90</accession>
<name>A0A7G9YY90_9EURY</name>
<reference evidence="1" key="1">
    <citation type="submission" date="2020-06" db="EMBL/GenBank/DDBJ databases">
        <title>Unique genomic features of the anaerobic methanotrophic archaea.</title>
        <authorList>
            <person name="Chadwick G.L."/>
            <person name="Skennerton C.T."/>
            <person name="Laso-Perez R."/>
            <person name="Leu A.O."/>
            <person name="Speth D.R."/>
            <person name="Yu H."/>
            <person name="Morgan-Lang C."/>
            <person name="Hatzenpichler R."/>
            <person name="Goudeau D."/>
            <person name="Malmstrom R."/>
            <person name="Brazelton W.J."/>
            <person name="Woyke T."/>
            <person name="Hallam S.J."/>
            <person name="Tyson G.W."/>
            <person name="Wegener G."/>
            <person name="Boetius A."/>
            <person name="Orphan V."/>
        </authorList>
    </citation>
    <scope>NUCLEOTIDE SEQUENCE</scope>
</reference>
<dbReference type="AlphaFoldDB" id="A0A7G9YY90"/>